<evidence type="ECO:0000256" key="20">
    <source>
        <dbReference type="RuleBase" id="RU363002"/>
    </source>
</evidence>
<dbReference type="Proteomes" id="UP000388235">
    <property type="component" value="Chromosome"/>
</dbReference>
<evidence type="ECO:0000256" key="18">
    <source>
        <dbReference type="PIRNR" id="PIRNR006268"/>
    </source>
</evidence>
<evidence type="ECO:0000256" key="11">
    <source>
        <dbReference type="ARBA" id="ARBA00022842"/>
    </source>
</evidence>
<evidence type="ECO:0000256" key="15">
    <source>
        <dbReference type="ARBA" id="ARBA00031306"/>
    </source>
</evidence>
<dbReference type="PANTHER" id="PTHR30040:SF2">
    <property type="entry name" value="FAD:PROTEIN FMN TRANSFERASE"/>
    <property type="match status" value="1"/>
</dbReference>
<evidence type="ECO:0000313" key="22">
    <source>
        <dbReference type="Proteomes" id="UP000388235"/>
    </source>
</evidence>
<feature type="binding site" evidence="19">
    <location>
        <position position="171"/>
    </location>
    <ligand>
        <name>Mg(2+)</name>
        <dbReference type="ChEBI" id="CHEBI:18420"/>
    </ligand>
</feature>
<evidence type="ECO:0000256" key="2">
    <source>
        <dbReference type="ARBA" id="ARBA00011955"/>
    </source>
</evidence>
<evidence type="ECO:0000256" key="5">
    <source>
        <dbReference type="ARBA" id="ARBA00022519"/>
    </source>
</evidence>
<keyword evidence="10 18" id="KW-0274">FAD</keyword>
<dbReference type="PANTHER" id="PTHR30040">
    <property type="entry name" value="THIAMINE BIOSYNTHESIS LIPOPROTEIN APBE"/>
    <property type="match status" value="1"/>
</dbReference>
<dbReference type="FunFam" id="3.10.520.10:FF:000001">
    <property type="entry name" value="FAD:protein FMN transferase"/>
    <property type="match status" value="1"/>
</dbReference>
<dbReference type="GO" id="GO:0016740">
    <property type="term" value="F:transferase activity"/>
    <property type="evidence" value="ECO:0007669"/>
    <property type="project" value="UniProtKB-UniRule"/>
</dbReference>
<evidence type="ECO:0000256" key="14">
    <source>
        <dbReference type="ARBA" id="ARBA00023288"/>
    </source>
</evidence>
<dbReference type="GO" id="GO:0005886">
    <property type="term" value="C:plasma membrane"/>
    <property type="evidence" value="ECO:0007669"/>
    <property type="project" value="UniProtKB-SubCell"/>
</dbReference>
<evidence type="ECO:0000256" key="12">
    <source>
        <dbReference type="ARBA" id="ARBA00023136"/>
    </source>
</evidence>
<evidence type="ECO:0000256" key="4">
    <source>
        <dbReference type="ARBA" id="ARBA00022475"/>
    </source>
</evidence>
<evidence type="ECO:0000256" key="8">
    <source>
        <dbReference type="ARBA" id="ARBA00022723"/>
    </source>
</evidence>
<comment type="cofactor">
    <cofactor evidence="19">
        <name>Mg(2+)</name>
        <dbReference type="ChEBI" id="CHEBI:18420"/>
    </cofactor>
    <cofactor evidence="19">
        <name>Mn(2+)</name>
        <dbReference type="ChEBI" id="CHEBI:29035"/>
    </cofactor>
    <text evidence="19">Magnesium. Can also use manganese.</text>
</comment>
<evidence type="ECO:0000313" key="21">
    <source>
        <dbReference type="EMBL" id="QGG79946.1"/>
    </source>
</evidence>
<dbReference type="PROSITE" id="PS51257">
    <property type="entry name" value="PROKAR_LIPOPROTEIN"/>
    <property type="match status" value="1"/>
</dbReference>
<evidence type="ECO:0000256" key="6">
    <source>
        <dbReference type="ARBA" id="ARBA00022630"/>
    </source>
</evidence>
<dbReference type="KEGG" id="llp:GH975_04870"/>
<comment type="subcellular location">
    <subcellularLocation>
        <location evidence="17 20">Cell inner membrane</location>
        <topology evidence="17 20">Lipid-anchor</topology>
        <orientation evidence="17 20">Periplasmic side</orientation>
    </subcellularLocation>
</comment>
<evidence type="ECO:0000256" key="19">
    <source>
        <dbReference type="PIRSR" id="PIRSR006268-2"/>
    </source>
</evidence>
<reference evidence="21 22" key="1">
    <citation type="submission" date="2019-11" db="EMBL/GenBank/DDBJ databases">
        <authorList>
            <person name="Khan S.A."/>
            <person name="Jeon C.O."/>
            <person name="Chun B.H."/>
        </authorList>
    </citation>
    <scope>NUCLEOTIDE SEQUENCE [LARGE SCALE GENOMIC DNA]</scope>
    <source>
        <strain evidence="21 22">IMCC 1097</strain>
    </source>
</reference>
<keyword evidence="14 20" id="KW-0449">Lipoprotein</keyword>
<feature type="binding site" evidence="19">
    <location>
        <position position="289"/>
    </location>
    <ligand>
        <name>Mg(2+)</name>
        <dbReference type="ChEBI" id="CHEBI:18420"/>
    </ligand>
</feature>
<keyword evidence="22" id="KW-1185">Reference proteome</keyword>
<dbReference type="RefSeq" id="WP_153713450.1">
    <property type="nucleotide sequence ID" value="NZ_CP045871.1"/>
</dbReference>
<evidence type="ECO:0000256" key="7">
    <source>
        <dbReference type="ARBA" id="ARBA00022679"/>
    </source>
</evidence>
<protein>
    <recommendedName>
        <fullName evidence="3 18">FAD:protein FMN transferase</fullName>
        <ecNumber evidence="2 18">2.7.1.180</ecNumber>
    </recommendedName>
    <alternativeName>
        <fullName evidence="15 18">Flavin transferase</fullName>
    </alternativeName>
</protein>
<sequence>MLRSMGLIAALLLAGCWGEPRTLVTELAGKTMGTTWSVKIAHPENRPVTDALQAQVAALLVEVNNQMSTWQSDSEVSAFNALAAPASMEVSRPFASITAKALDLARISGGQFDPTIGPVVGLWGFGPPKTENRLPTDAEIDAARAQVGYAAIAVDGQRLSKTLDRRLDLSAIAKGHGVDVVADHLISIGYLNHLVEIGGEMRAGGDKLDLGPWRVAIEKPIADDRAVQQIIAVRNIGIATSGDYRNYREIDGEKYHHAMDPSTGRPVTHSLGSVTVLHPSSAMADGWATTLLVLGQQRGMALATEHGLAAYFITRGDGLKASYTPAFAAYLEGVE</sequence>
<gene>
    <name evidence="21" type="ORF">GH975_04870</name>
</gene>
<feature type="binding site" evidence="19">
    <location>
        <position position="285"/>
    </location>
    <ligand>
        <name>Mg(2+)</name>
        <dbReference type="ChEBI" id="CHEBI:18420"/>
    </ligand>
</feature>
<accession>A0A5Q2QD48</accession>
<dbReference type="InterPro" id="IPR003374">
    <property type="entry name" value="ApbE-like_sf"/>
</dbReference>
<dbReference type="GO" id="GO:0046872">
    <property type="term" value="F:metal ion binding"/>
    <property type="evidence" value="ECO:0007669"/>
    <property type="project" value="UniProtKB-UniRule"/>
</dbReference>
<keyword evidence="6 18" id="KW-0285">Flavoprotein</keyword>
<keyword evidence="13" id="KW-0564">Palmitate</keyword>
<keyword evidence="11 18" id="KW-0460">Magnesium</keyword>
<dbReference type="AlphaFoldDB" id="A0A5Q2QD48"/>
<dbReference type="InterPro" id="IPR024932">
    <property type="entry name" value="ApbE"/>
</dbReference>
<comment type="function">
    <text evidence="20">Flavin transferase that catalyzes the transfer of the FMN moiety of FAD and its covalent binding to the hydroxyl group of a threonine residue in a target flavoprotein.</text>
</comment>
<name>A0A5Q2QD48_9GAMM</name>
<keyword evidence="4" id="KW-1003">Cell membrane</keyword>
<dbReference type="Pfam" id="PF02424">
    <property type="entry name" value="ApbE"/>
    <property type="match status" value="1"/>
</dbReference>
<keyword evidence="9" id="KW-0732">Signal</keyword>
<evidence type="ECO:0000256" key="1">
    <source>
        <dbReference type="ARBA" id="ARBA00008282"/>
    </source>
</evidence>
<keyword evidence="7 18" id="KW-0808">Transferase</keyword>
<dbReference type="OrthoDB" id="9778595at2"/>
<dbReference type="EC" id="2.7.1.180" evidence="2 18"/>
<keyword evidence="8 18" id="KW-0479">Metal-binding</keyword>
<evidence type="ECO:0000256" key="17">
    <source>
        <dbReference type="ARBA" id="ARBA00060485"/>
    </source>
</evidence>
<keyword evidence="5 20" id="KW-0997">Cell inner membrane</keyword>
<proteinExistence type="inferred from homology"/>
<evidence type="ECO:0000256" key="16">
    <source>
        <dbReference type="ARBA" id="ARBA00048540"/>
    </source>
</evidence>
<evidence type="ECO:0000256" key="9">
    <source>
        <dbReference type="ARBA" id="ARBA00022729"/>
    </source>
</evidence>
<dbReference type="EMBL" id="CP045871">
    <property type="protein sequence ID" value="QGG79946.1"/>
    <property type="molecule type" value="Genomic_DNA"/>
</dbReference>
<evidence type="ECO:0000256" key="3">
    <source>
        <dbReference type="ARBA" id="ARBA00016337"/>
    </source>
</evidence>
<evidence type="ECO:0000256" key="10">
    <source>
        <dbReference type="ARBA" id="ARBA00022827"/>
    </source>
</evidence>
<dbReference type="SUPFAM" id="SSF143631">
    <property type="entry name" value="ApbE-like"/>
    <property type="match status" value="1"/>
</dbReference>
<comment type="similarity">
    <text evidence="1 18 20">Belongs to the ApbE family.</text>
</comment>
<organism evidence="21 22">
    <name type="scientific">Litorivicinus lipolyticus</name>
    <dbReference type="NCBI Taxonomy" id="418701"/>
    <lineage>
        <taxon>Bacteria</taxon>
        <taxon>Pseudomonadati</taxon>
        <taxon>Pseudomonadota</taxon>
        <taxon>Gammaproteobacteria</taxon>
        <taxon>Oceanospirillales</taxon>
        <taxon>Litorivicinaceae</taxon>
        <taxon>Litorivicinus</taxon>
    </lineage>
</organism>
<evidence type="ECO:0000256" key="13">
    <source>
        <dbReference type="ARBA" id="ARBA00023139"/>
    </source>
</evidence>
<keyword evidence="12" id="KW-0472">Membrane</keyword>
<dbReference type="PIRSF" id="PIRSF006268">
    <property type="entry name" value="ApbE"/>
    <property type="match status" value="1"/>
</dbReference>
<dbReference type="Gene3D" id="3.10.520.10">
    <property type="entry name" value="ApbE-like domains"/>
    <property type="match status" value="1"/>
</dbReference>
<comment type="catalytic activity">
    <reaction evidence="16 18 20">
        <text>L-threonyl-[protein] + FAD = FMN-L-threonyl-[protein] + AMP + H(+)</text>
        <dbReference type="Rhea" id="RHEA:36847"/>
        <dbReference type="Rhea" id="RHEA-COMP:11060"/>
        <dbReference type="Rhea" id="RHEA-COMP:11061"/>
        <dbReference type="ChEBI" id="CHEBI:15378"/>
        <dbReference type="ChEBI" id="CHEBI:30013"/>
        <dbReference type="ChEBI" id="CHEBI:57692"/>
        <dbReference type="ChEBI" id="CHEBI:74257"/>
        <dbReference type="ChEBI" id="CHEBI:456215"/>
        <dbReference type="EC" id="2.7.1.180"/>
    </reaction>
</comment>